<dbReference type="InterPro" id="IPR001073">
    <property type="entry name" value="C1q_dom"/>
</dbReference>
<evidence type="ECO:0000256" key="5">
    <source>
        <dbReference type="SAM" id="MobiDB-lite"/>
    </source>
</evidence>
<evidence type="ECO:0000256" key="2">
    <source>
        <dbReference type="ARBA" id="ARBA00022525"/>
    </source>
</evidence>
<dbReference type="PANTHER" id="PTHR15427">
    <property type="entry name" value="EMILIN ELASTIN MICROFIBRIL INTERFACE-LOCATED PROTEIN ELASTIN MICROFIBRIL INTERFACER"/>
    <property type="match status" value="1"/>
</dbReference>
<feature type="signal peptide" evidence="6">
    <location>
        <begin position="1"/>
        <end position="16"/>
    </location>
</feature>
<protein>
    <submittedName>
        <fullName evidence="8">Complement C1q like 1</fullName>
    </submittedName>
</protein>
<dbReference type="Proteomes" id="UP000694542">
    <property type="component" value="Chromosome 9"/>
</dbReference>
<dbReference type="Pfam" id="PF00386">
    <property type="entry name" value="C1q"/>
    <property type="match status" value="1"/>
</dbReference>
<accession>A0A8C0SIL8</accession>
<dbReference type="InterPro" id="IPR008160">
    <property type="entry name" value="Collagen"/>
</dbReference>
<gene>
    <name evidence="8" type="primary">C1QL1</name>
</gene>
<name>A0A8C0SIL8_CANLF</name>
<evidence type="ECO:0000256" key="4">
    <source>
        <dbReference type="ARBA" id="ARBA00023119"/>
    </source>
</evidence>
<dbReference type="Ensembl" id="ENSCAFT00040024544.1">
    <property type="protein sequence ID" value="ENSCAFP00040021327.1"/>
    <property type="gene ID" value="ENSCAFG00040013267.1"/>
</dbReference>
<evidence type="ECO:0000256" key="1">
    <source>
        <dbReference type="ARBA" id="ARBA00004613"/>
    </source>
</evidence>
<dbReference type="AlphaFoldDB" id="A0A8C0SIL8"/>
<dbReference type="SUPFAM" id="SSF49842">
    <property type="entry name" value="TNF-like"/>
    <property type="match status" value="1"/>
</dbReference>
<feature type="chain" id="PRO_5034113554" evidence="6">
    <location>
        <begin position="17"/>
        <end position="252"/>
    </location>
</feature>
<sequence>MLLVLVVLIPVLVSSGGPDGHYEMLGTCRMVCDPYPARGPGAGARPDGGDALSEQSGAPPPSTLVQGPQGKPGRTGKPGPPGPPGDPGPPGPVGPPGEKGEPGKTGPPGLPGAGGSGAISTATYTTVPRVAFYAGLKNPHEGYEVLKFDDVVTNLGNNYDATSGKFTCNIPGTYFFTYHVLMRGGDGTSMWADLCKNGQKGFQNFLRKAELTLFLGLSLDKTGSGSHYLPAWCGAPTPSMPEAQPGGTKPCS</sequence>
<evidence type="ECO:0000313" key="9">
    <source>
        <dbReference type="Proteomes" id="UP000694542"/>
    </source>
</evidence>
<reference evidence="8" key="2">
    <citation type="submission" date="2025-08" db="UniProtKB">
        <authorList>
            <consortium name="Ensembl"/>
        </authorList>
    </citation>
    <scope>IDENTIFICATION</scope>
</reference>
<dbReference type="PRINTS" id="PR00007">
    <property type="entry name" value="COMPLEMNTC1Q"/>
</dbReference>
<keyword evidence="4" id="KW-0176">Collagen</keyword>
<dbReference type="InterPro" id="IPR050392">
    <property type="entry name" value="Collagen/C1q_domain"/>
</dbReference>
<dbReference type="GO" id="GO:0005581">
    <property type="term" value="C:collagen trimer"/>
    <property type="evidence" value="ECO:0007669"/>
    <property type="project" value="UniProtKB-KW"/>
</dbReference>
<keyword evidence="2" id="KW-0964">Secreted</keyword>
<dbReference type="Pfam" id="PF01391">
    <property type="entry name" value="Collagen"/>
    <property type="match status" value="1"/>
</dbReference>
<keyword evidence="3 6" id="KW-0732">Signal</keyword>
<dbReference type="Gene3D" id="1.20.5.320">
    <property type="entry name" value="6-Phosphogluconate Dehydrogenase, domain 3"/>
    <property type="match status" value="1"/>
</dbReference>
<evidence type="ECO:0000313" key="8">
    <source>
        <dbReference type="Ensembl" id="ENSCAFP00040021327.1"/>
    </source>
</evidence>
<feature type="domain" description="C1q" evidence="7">
    <location>
        <begin position="125"/>
        <end position="252"/>
    </location>
</feature>
<evidence type="ECO:0000259" key="7">
    <source>
        <dbReference type="PROSITE" id="PS50871"/>
    </source>
</evidence>
<feature type="compositionally biased region" description="Low complexity" evidence="5">
    <location>
        <begin position="39"/>
        <end position="51"/>
    </location>
</feature>
<dbReference type="PANTHER" id="PTHR15427:SF33">
    <property type="entry name" value="COLLAGEN IV NC1 DOMAIN-CONTAINING PROTEIN"/>
    <property type="match status" value="1"/>
</dbReference>
<feature type="compositionally biased region" description="Low complexity" evidence="5">
    <location>
        <begin position="67"/>
        <end position="77"/>
    </location>
</feature>
<comment type="subcellular location">
    <subcellularLocation>
        <location evidence="1">Secreted</location>
    </subcellularLocation>
</comment>
<evidence type="ECO:0000256" key="6">
    <source>
        <dbReference type="SAM" id="SignalP"/>
    </source>
</evidence>
<organism evidence="8 9">
    <name type="scientific">Canis lupus familiaris</name>
    <name type="common">Dog</name>
    <name type="synonym">Canis familiaris</name>
    <dbReference type="NCBI Taxonomy" id="9615"/>
    <lineage>
        <taxon>Eukaryota</taxon>
        <taxon>Metazoa</taxon>
        <taxon>Chordata</taxon>
        <taxon>Craniata</taxon>
        <taxon>Vertebrata</taxon>
        <taxon>Euteleostomi</taxon>
        <taxon>Mammalia</taxon>
        <taxon>Eutheria</taxon>
        <taxon>Laurasiatheria</taxon>
        <taxon>Carnivora</taxon>
        <taxon>Caniformia</taxon>
        <taxon>Canidae</taxon>
        <taxon>Canis</taxon>
    </lineage>
</organism>
<feature type="compositionally biased region" description="Pro residues" evidence="5">
    <location>
        <begin position="78"/>
        <end position="95"/>
    </location>
</feature>
<dbReference type="PROSITE" id="PS50871">
    <property type="entry name" value="C1Q"/>
    <property type="match status" value="1"/>
</dbReference>
<proteinExistence type="predicted"/>
<feature type="region of interest" description="Disordered" evidence="5">
    <location>
        <begin position="39"/>
        <end position="117"/>
    </location>
</feature>
<dbReference type="SMART" id="SM00110">
    <property type="entry name" value="C1Q"/>
    <property type="match status" value="1"/>
</dbReference>
<evidence type="ECO:0000256" key="3">
    <source>
        <dbReference type="ARBA" id="ARBA00022729"/>
    </source>
</evidence>
<reference evidence="8" key="1">
    <citation type="submission" date="2018-10" db="EMBL/GenBank/DDBJ databases">
        <title>De novo assembly of a Great Dane genome.</title>
        <authorList>
            <person name="Kidd J.M."/>
            <person name="Pendleton A.L."/>
            <person name="Shen F."/>
            <person name="Emery S."/>
        </authorList>
    </citation>
    <scope>NUCLEOTIDE SEQUENCE [LARGE SCALE GENOMIC DNA]</scope>
    <source>
        <strain evidence="8">Great Dane</strain>
    </source>
</reference>
<dbReference type="Gene3D" id="2.60.120.40">
    <property type="match status" value="1"/>
</dbReference>
<dbReference type="InterPro" id="IPR008983">
    <property type="entry name" value="Tumour_necrosis_fac-like_dom"/>
</dbReference>